<reference evidence="2 3" key="1">
    <citation type="journal article" date="2018" name="Proc. Natl. Acad. Sci. U.S.A.">
        <title>Draft genome sequence of Camellia sinensis var. sinensis provides insights into the evolution of the tea genome and tea quality.</title>
        <authorList>
            <person name="Wei C."/>
            <person name="Yang H."/>
            <person name="Wang S."/>
            <person name="Zhao J."/>
            <person name="Liu C."/>
            <person name="Gao L."/>
            <person name="Xia E."/>
            <person name="Lu Y."/>
            <person name="Tai Y."/>
            <person name="She G."/>
            <person name="Sun J."/>
            <person name="Cao H."/>
            <person name="Tong W."/>
            <person name="Gao Q."/>
            <person name="Li Y."/>
            <person name="Deng W."/>
            <person name="Jiang X."/>
            <person name="Wang W."/>
            <person name="Chen Q."/>
            <person name="Zhang S."/>
            <person name="Li H."/>
            <person name="Wu J."/>
            <person name="Wang P."/>
            <person name="Li P."/>
            <person name="Shi C."/>
            <person name="Zheng F."/>
            <person name="Jian J."/>
            <person name="Huang B."/>
            <person name="Shan D."/>
            <person name="Shi M."/>
            <person name="Fang C."/>
            <person name="Yue Y."/>
            <person name="Li F."/>
            <person name="Li D."/>
            <person name="Wei S."/>
            <person name="Han B."/>
            <person name="Jiang C."/>
            <person name="Yin Y."/>
            <person name="Xia T."/>
            <person name="Zhang Z."/>
            <person name="Bennetzen J.L."/>
            <person name="Zhao S."/>
            <person name="Wan X."/>
        </authorList>
    </citation>
    <scope>NUCLEOTIDE SEQUENCE [LARGE SCALE GENOMIC DNA]</scope>
    <source>
        <strain evidence="3">cv. Shuchazao</strain>
        <tissue evidence="2">Leaf</tissue>
    </source>
</reference>
<organism evidence="2 3">
    <name type="scientific">Camellia sinensis var. sinensis</name>
    <name type="common">China tea</name>
    <dbReference type="NCBI Taxonomy" id="542762"/>
    <lineage>
        <taxon>Eukaryota</taxon>
        <taxon>Viridiplantae</taxon>
        <taxon>Streptophyta</taxon>
        <taxon>Embryophyta</taxon>
        <taxon>Tracheophyta</taxon>
        <taxon>Spermatophyta</taxon>
        <taxon>Magnoliopsida</taxon>
        <taxon>eudicotyledons</taxon>
        <taxon>Gunneridae</taxon>
        <taxon>Pentapetalae</taxon>
        <taxon>asterids</taxon>
        <taxon>Ericales</taxon>
        <taxon>Theaceae</taxon>
        <taxon>Camellia</taxon>
    </lineage>
</organism>
<dbReference type="AlphaFoldDB" id="A0A4S4E4G3"/>
<comment type="caution">
    <text evidence="2">The sequence shown here is derived from an EMBL/GenBank/DDBJ whole genome shotgun (WGS) entry which is preliminary data.</text>
</comment>
<dbReference type="InterPro" id="IPR016067">
    <property type="entry name" value="S-AdoMet_deCO2ase_core"/>
</dbReference>
<name>A0A4S4E4G3_CAMSN</name>
<protein>
    <submittedName>
        <fullName evidence="2">Uncharacterized protein</fullName>
    </submittedName>
</protein>
<evidence type="ECO:0000313" key="3">
    <source>
        <dbReference type="Proteomes" id="UP000306102"/>
    </source>
</evidence>
<dbReference type="GO" id="GO:0008295">
    <property type="term" value="P:spermidine biosynthetic process"/>
    <property type="evidence" value="ECO:0007669"/>
    <property type="project" value="InterPro"/>
</dbReference>
<feature type="chain" id="PRO_5020809586" evidence="1">
    <location>
        <begin position="21"/>
        <end position="123"/>
    </location>
</feature>
<feature type="signal peptide" evidence="1">
    <location>
        <begin position="1"/>
        <end position="20"/>
    </location>
</feature>
<dbReference type="STRING" id="542762.A0A4S4E4G3"/>
<dbReference type="Proteomes" id="UP000306102">
    <property type="component" value="Unassembled WGS sequence"/>
</dbReference>
<evidence type="ECO:0000256" key="1">
    <source>
        <dbReference type="SAM" id="SignalP"/>
    </source>
</evidence>
<dbReference type="GO" id="GO:0004014">
    <property type="term" value="F:adenosylmethionine decarboxylase activity"/>
    <property type="evidence" value="ECO:0007669"/>
    <property type="project" value="InterPro"/>
</dbReference>
<proteinExistence type="predicted"/>
<gene>
    <name evidence="2" type="ORF">TEA_026520</name>
</gene>
<dbReference type="EMBL" id="SDRB02007646">
    <property type="protein sequence ID" value="THG10842.1"/>
    <property type="molecule type" value="Genomic_DNA"/>
</dbReference>
<evidence type="ECO:0000313" key="2">
    <source>
        <dbReference type="EMBL" id="THG10842.1"/>
    </source>
</evidence>
<dbReference type="SUPFAM" id="SSF56276">
    <property type="entry name" value="S-adenosylmethionine decarboxylase"/>
    <property type="match status" value="1"/>
</dbReference>
<keyword evidence="1" id="KW-0732">Signal</keyword>
<sequence length="123" mass="13753">MLLKGLQFLLFMSHWKMGSATLALKQWDMISDFLNLNHLLERILACFKPTEFSIAIHSDVVGNDLGSDISLDVNGYFCGEHGVTAEGSDWALNRRRGRVTERGESELDLELPHGVPPLLELEG</sequence>
<accession>A0A4S4E4G3</accession>
<dbReference type="UniPathway" id="UPA00331">
    <property type="reaction ID" value="UER00451"/>
</dbReference>
<keyword evidence="3" id="KW-1185">Reference proteome</keyword>